<feature type="transmembrane region" description="Helical" evidence="6">
    <location>
        <begin position="77"/>
        <end position="102"/>
    </location>
</feature>
<dbReference type="AlphaFoldDB" id="A0ABD3XLE0"/>
<dbReference type="PANTHER" id="PTHR19282">
    <property type="entry name" value="TETRASPANIN"/>
    <property type="match status" value="1"/>
</dbReference>
<dbReference type="PANTHER" id="PTHR19282:SF544">
    <property type="entry name" value="TETRASPANIN"/>
    <property type="match status" value="1"/>
</dbReference>
<name>A0ABD3XLE0_SINWO</name>
<keyword evidence="4 6" id="KW-0472">Membrane</keyword>
<comment type="subcellular location">
    <subcellularLocation>
        <location evidence="1">Membrane</location>
        <topology evidence="1">Multi-pass membrane protein</topology>
    </subcellularLocation>
</comment>
<evidence type="ECO:0000313" key="8">
    <source>
        <dbReference type="Proteomes" id="UP001634394"/>
    </source>
</evidence>
<reference evidence="7 8" key="1">
    <citation type="submission" date="2024-11" db="EMBL/GenBank/DDBJ databases">
        <title>Chromosome-level genome assembly of the freshwater bivalve Anodonta woodiana.</title>
        <authorList>
            <person name="Chen X."/>
        </authorList>
    </citation>
    <scope>NUCLEOTIDE SEQUENCE [LARGE SCALE GENOMIC DNA]</scope>
    <source>
        <strain evidence="7">MN2024</strain>
        <tissue evidence="7">Gills</tissue>
    </source>
</reference>
<dbReference type="InterPro" id="IPR008952">
    <property type="entry name" value="Tetraspanin_EC2_sf"/>
</dbReference>
<evidence type="ECO:0000256" key="2">
    <source>
        <dbReference type="ARBA" id="ARBA00022692"/>
    </source>
</evidence>
<feature type="transmembrane region" description="Helical" evidence="6">
    <location>
        <begin position="248"/>
        <end position="271"/>
    </location>
</feature>
<proteinExistence type="predicted"/>
<dbReference type="PROSITE" id="PS51257">
    <property type="entry name" value="PROKAR_LIPOPROTEIN"/>
    <property type="match status" value="1"/>
</dbReference>
<feature type="transmembrane region" description="Helical" evidence="6">
    <location>
        <begin position="108"/>
        <end position="132"/>
    </location>
</feature>
<evidence type="ECO:0008006" key="9">
    <source>
        <dbReference type="Google" id="ProtNLM"/>
    </source>
</evidence>
<evidence type="ECO:0000256" key="6">
    <source>
        <dbReference type="SAM" id="Phobius"/>
    </source>
</evidence>
<evidence type="ECO:0000256" key="4">
    <source>
        <dbReference type="ARBA" id="ARBA00023136"/>
    </source>
</evidence>
<dbReference type="Proteomes" id="UP001634394">
    <property type="component" value="Unassembled WGS sequence"/>
</dbReference>
<feature type="region of interest" description="Disordered" evidence="5">
    <location>
        <begin position="365"/>
        <end position="387"/>
    </location>
</feature>
<organism evidence="7 8">
    <name type="scientific">Sinanodonta woodiana</name>
    <name type="common">Chinese pond mussel</name>
    <name type="synonym">Anodonta woodiana</name>
    <dbReference type="NCBI Taxonomy" id="1069815"/>
    <lineage>
        <taxon>Eukaryota</taxon>
        <taxon>Metazoa</taxon>
        <taxon>Spiralia</taxon>
        <taxon>Lophotrochozoa</taxon>
        <taxon>Mollusca</taxon>
        <taxon>Bivalvia</taxon>
        <taxon>Autobranchia</taxon>
        <taxon>Heteroconchia</taxon>
        <taxon>Palaeoheterodonta</taxon>
        <taxon>Unionida</taxon>
        <taxon>Unionoidea</taxon>
        <taxon>Unionidae</taxon>
        <taxon>Unioninae</taxon>
        <taxon>Sinanodonta</taxon>
    </lineage>
</organism>
<dbReference type="Pfam" id="PF00335">
    <property type="entry name" value="Tetraspanin"/>
    <property type="match status" value="1"/>
</dbReference>
<dbReference type="InterPro" id="IPR018499">
    <property type="entry name" value="Tetraspanin/Peripherin"/>
</dbReference>
<dbReference type="EMBL" id="JBJQND010000002">
    <property type="protein sequence ID" value="KAL3887016.1"/>
    <property type="molecule type" value="Genomic_DNA"/>
</dbReference>
<gene>
    <name evidence="7" type="ORF">ACJMK2_026972</name>
</gene>
<dbReference type="Gene3D" id="1.10.1450.10">
    <property type="entry name" value="Tetraspanin"/>
    <property type="match status" value="1"/>
</dbReference>
<dbReference type="GO" id="GO:0016020">
    <property type="term" value="C:membrane"/>
    <property type="evidence" value="ECO:0007669"/>
    <property type="project" value="UniProtKB-SubCell"/>
</dbReference>
<keyword evidence="3 6" id="KW-1133">Transmembrane helix</keyword>
<evidence type="ECO:0000256" key="3">
    <source>
        <dbReference type="ARBA" id="ARBA00022989"/>
    </source>
</evidence>
<dbReference type="SUPFAM" id="SSF48652">
    <property type="entry name" value="Tetraspanin"/>
    <property type="match status" value="1"/>
</dbReference>
<dbReference type="CDD" id="cd03156">
    <property type="entry name" value="uroplakin_I_like_LEL"/>
    <property type="match status" value="1"/>
</dbReference>
<feature type="compositionally biased region" description="Polar residues" evidence="5">
    <location>
        <begin position="377"/>
        <end position="387"/>
    </location>
</feature>
<evidence type="ECO:0000256" key="1">
    <source>
        <dbReference type="ARBA" id="ARBA00004141"/>
    </source>
</evidence>
<keyword evidence="8" id="KW-1185">Reference proteome</keyword>
<accession>A0ABD3XLE0</accession>
<comment type="caution">
    <text evidence="7">The sequence shown here is derived from an EMBL/GenBank/DDBJ whole genome shotgun (WGS) entry which is preliminary data.</text>
</comment>
<dbReference type="PRINTS" id="PR00259">
    <property type="entry name" value="TMFOUR"/>
</dbReference>
<evidence type="ECO:0000313" key="7">
    <source>
        <dbReference type="EMBL" id="KAL3887016.1"/>
    </source>
</evidence>
<evidence type="ECO:0000256" key="5">
    <source>
        <dbReference type="SAM" id="MobiDB-lite"/>
    </source>
</evidence>
<protein>
    <recommendedName>
        <fullName evidence="9">Tetraspanin</fullName>
    </recommendedName>
</protein>
<sequence length="424" mass="47769">MGLACRKEKCSRIGFLGTNLVFSLLGAALLIASCIVRYDQSMVDKYLDYASFQNALESANVSVHTPSSLNIGEIFDVVCTAFIIIGVLFLLLGILGIIGVFMRLKSLLITYAVMLLVLVILEIIVVVLVATLRGKMEGWIKDALKDSIRNNYSGINGSDVDTLRWNFIMHSFQCCGVDRYSDFRELPARNWDIEIKFNNIVTGKQIPFACCNVKNDTFCVIRPNSTTAFIEKGCYQVMRNWVAKNTSVLVGVGICVWIIELILVVLAFVFICCKLRKGTYEQAEDLAPIQPYKLPHAHLVTRNQNLFHRSDVISNPAYVDPVWHDSSVEIFPLRQWRELYSKHPSDNYDQVTHDMDTFKGSLSQNESYGETFRGEPPNTSFASQRSSQVLGAKAWKRNLRNEFPERTAANRSSGHFGAPPSEYC</sequence>
<feature type="transmembrane region" description="Helical" evidence="6">
    <location>
        <begin position="20"/>
        <end position="38"/>
    </location>
</feature>
<keyword evidence="2 6" id="KW-0812">Transmembrane</keyword>